<dbReference type="GO" id="GO:0016020">
    <property type="term" value="C:membrane"/>
    <property type="evidence" value="ECO:0007669"/>
    <property type="project" value="UniProtKB-SubCell"/>
</dbReference>
<protein>
    <recommendedName>
        <fullName evidence="2">magnesium chelatase</fullName>
        <ecNumber evidence="2">6.6.1.1</ecNumber>
    </recommendedName>
</protein>
<evidence type="ECO:0000256" key="1">
    <source>
        <dbReference type="ARBA" id="ARBA00004141"/>
    </source>
</evidence>
<evidence type="ECO:0000313" key="13">
    <source>
        <dbReference type="Proteomes" id="UP000243723"/>
    </source>
</evidence>
<comment type="pathway">
    <text evidence="6">Porphyrin-containing compound metabolism.</text>
</comment>
<feature type="transmembrane region" description="Helical" evidence="9">
    <location>
        <begin position="20"/>
        <end position="38"/>
    </location>
</feature>
<feature type="transmembrane region" description="Helical" evidence="9">
    <location>
        <begin position="95"/>
        <end position="116"/>
    </location>
</feature>
<comment type="subcellular location">
    <subcellularLocation>
        <location evidence="1">Membrane</location>
        <topology evidence="1">Multi-pass membrane protein</topology>
    </subcellularLocation>
</comment>
<feature type="transmembrane region" description="Helical" evidence="9">
    <location>
        <begin position="210"/>
        <end position="230"/>
    </location>
</feature>
<evidence type="ECO:0000256" key="5">
    <source>
        <dbReference type="ARBA" id="ARBA00023136"/>
    </source>
</evidence>
<evidence type="ECO:0000256" key="2">
    <source>
        <dbReference type="ARBA" id="ARBA00012825"/>
    </source>
</evidence>
<evidence type="ECO:0000256" key="8">
    <source>
        <dbReference type="SAM" id="MobiDB-lite"/>
    </source>
</evidence>
<dbReference type="PANTHER" id="PTHR33048:SF47">
    <property type="entry name" value="INTEGRAL MEMBRANE PROTEIN-RELATED"/>
    <property type="match status" value="1"/>
</dbReference>
<accession>A0A2P7Z4H4</accession>
<dbReference type="InterPro" id="IPR052337">
    <property type="entry name" value="SAT4-like"/>
</dbReference>
<keyword evidence="5 9" id="KW-0472">Membrane</keyword>
<feature type="transmembrane region" description="Helical" evidence="9">
    <location>
        <begin position="128"/>
        <end position="157"/>
    </location>
</feature>
<dbReference type="EC" id="6.6.1.1" evidence="2"/>
<dbReference type="InterPro" id="IPR041628">
    <property type="entry name" value="ChlI/MoxR_AAA_lid"/>
</dbReference>
<dbReference type="EMBL" id="NHZQ01000331">
    <property type="protein sequence ID" value="PSK43116.1"/>
    <property type="molecule type" value="Genomic_DNA"/>
</dbReference>
<comment type="similarity">
    <text evidence="7">Belongs to the SAT4 family.</text>
</comment>
<keyword evidence="3 9" id="KW-0812">Transmembrane</keyword>
<feature type="transmembrane region" description="Helical" evidence="9">
    <location>
        <begin position="177"/>
        <end position="198"/>
    </location>
</feature>
<feature type="transmembrane region" description="Helical" evidence="9">
    <location>
        <begin position="50"/>
        <end position="75"/>
    </location>
</feature>
<reference evidence="12 13" key="1">
    <citation type="submission" date="2017-05" db="EMBL/GenBank/DDBJ databases">
        <title>Draft genome sequence of Elsinoe australis.</title>
        <authorList>
            <person name="Cheng Q."/>
        </authorList>
    </citation>
    <scope>NUCLEOTIDE SEQUENCE [LARGE SCALE GENOMIC DNA]</scope>
    <source>
        <strain evidence="12 13">NL1</strain>
    </source>
</reference>
<organism evidence="12 13">
    <name type="scientific">Elsinoe australis</name>
    <dbReference type="NCBI Taxonomy" id="40998"/>
    <lineage>
        <taxon>Eukaryota</taxon>
        <taxon>Fungi</taxon>
        <taxon>Dikarya</taxon>
        <taxon>Ascomycota</taxon>
        <taxon>Pezizomycotina</taxon>
        <taxon>Dothideomycetes</taxon>
        <taxon>Dothideomycetidae</taxon>
        <taxon>Myriangiales</taxon>
        <taxon>Elsinoaceae</taxon>
        <taxon>Elsinoe</taxon>
    </lineage>
</organism>
<name>A0A2P7Z4H4_9PEZI</name>
<evidence type="ECO:0000259" key="10">
    <source>
        <dbReference type="Pfam" id="PF17863"/>
    </source>
</evidence>
<evidence type="ECO:0000256" key="6">
    <source>
        <dbReference type="ARBA" id="ARBA00023444"/>
    </source>
</evidence>
<dbReference type="AlphaFoldDB" id="A0A2P7Z4H4"/>
<dbReference type="Gene3D" id="1.10.8.80">
    <property type="entry name" value="Magnesium chelatase subunit I, C-Terminal domain"/>
    <property type="match status" value="1"/>
</dbReference>
<dbReference type="InterPro" id="IPR049326">
    <property type="entry name" value="Rhodopsin_dom_fungi"/>
</dbReference>
<evidence type="ECO:0000256" key="3">
    <source>
        <dbReference type="ARBA" id="ARBA00022692"/>
    </source>
</evidence>
<dbReference type="PANTHER" id="PTHR33048">
    <property type="entry name" value="PTH11-LIKE INTEGRAL MEMBRANE PROTEIN (AFU_ORTHOLOGUE AFUA_5G11245)"/>
    <property type="match status" value="1"/>
</dbReference>
<dbReference type="Pfam" id="PF17863">
    <property type="entry name" value="AAA_lid_2"/>
    <property type="match status" value="1"/>
</dbReference>
<dbReference type="GO" id="GO:0016851">
    <property type="term" value="F:magnesium chelatase activity"/>
    <property type="evidence" value="ECO:0007669"/>
    <property type="project" value="UniProtKB-EC"/>
</dbReference>
<gene>
    <name evidence="12" type="ORF">B9Z65_7070</name>
</gene>
<evidence type="ECO:0000256" key="4">
    <source>
        <dbReference type="ARBA" id="ARBA00022989"/>
    </source>
</evidence>
<feature type="domain" description="Rhodopsin" evidence="11">
    <location>
        <begin position="34"/>
        <end position="274"/>
    </location>
</feature>
<comment type="caution">
    <text evidence="12">The sequence shown here is derived from an EMBL/GenBank/DDBJ whole genome shotgun (WGS) entry which is preliminary data.</text>
</comment>
<dbReference type="OrthoDB" id="444631at2759"/>
<evidence type="ECO:0000313" key="12">
    <source>
        <dbReference type="EMBL" id="PSK43116.1"/>
    </source>
</evidence>
<dbReference type="Pfam" id="PF20684">
    <property type="entry name" value="Fung_rhodopsin"/>
    <property type="match status" value="1"/>
</dbReference>
<evidence type="ECO:0000256" key="9">
    <source>
        <dbReference type="SAM" id="Phobius"/>
    </source>
</evidence>
<feature type="region of interest" description="Disordered" evidence="8">
    <location>
        <begin position="303"/>
        <end position="330"/>
    </location>
</feature>
<keyword evidence="4 9" id="KW-1133">Transmembrane helix</keyword>
<proteinExistence type="inferred from homology"/>
<dbReference type="STRING" id="40998.A0A2P7Z4H4"/>
<keyword evidence="13" id="KW-1185">Reference proteome</keyword>
<sequence length="726" mass="79685">MPFLSDYGNVPDKSERLSIPSLLFCIVTFLVVTARIYTRANQRLQIQADDWIIIVATLCAEALGVLMLLCSAGGFGKHIADLEPPVIRQTLKYFFISQVVYKMSISFTKLSILLFYRRLFYIHARFRMACNILMAVVVGWIFAAFFATVFQCTPVAFAYDKKVGGGKSHCINLTASWYSNAVFNITSDFVITLLPMPVISSLQMRTREKVMLCALFALGFLVCGTSILRATTINLAGSQSDRTWETVDSSMWSVCEANLAIIGSCMPILKKPITRIMRLSTKSATEQSRSGMINITAQSHLSTKRSGRFSRTGMRPMSKGRDGDSSSEEGILGGGDVELFQIKKTQEVHMISENHKTELIPNTSLDDALMNPNAVSRVQELGDLGLACTLCLTAEQHGIVLAERDELADVARALAMTCSEELGLATVVIECSGGTDLDYFRESILIDSPTGDNDDDSSHHEYHSPLQNHTVGARDISLDERRVADVVIAKNLNHAAHYVQIQALELMRTRRMYTHTAMHSTGKNFLLLALNEYEASVQMSQHLNDLFAIAHHHQAPGSSDSDSASFHSKMTSDTASFHSVIQGGGVSRSRPPSTHGVALTPGTLVDLREAAAKVTMTAEVSAYLQNVIVAMRLHRYVAGGVSAVATRYARMMAKAMAVLHGLDYVTPAIVGLAIRKTYLHRLVLADDRTERSLRWGSDPSAVRENMKGVTVESAIETVLASVQSPL</sequence>
<dbReference type="Proteomes" id="UP000243723">
    <property type="component" value="Unassembled WGS sequence"/>
</dbReference>
<evidence type="ECO:0000259" key="11">
    <source>
        <dbReference type="Pfam" id="PF20684"/>
    </source>
</evidence>
<evidence type="ECO:0000256" key="7">
    <source>
        <dbReference type="ARBA" id="ARBA00038359"/>
    </source>
</evidence>
<feature type="domain" description="ChlI/MoxR AAA lid" evidence="10">
    <location>
        <begin position="630"/>
        <end position="687"/>
    </location>
</feature>